<comment type="caution">
    <text evidence="1">The sequence shown here is derived from an EMBL/GenBank/DDBJ whole genome shotgun (WGS) entry which is preliminary data.</text>
</comment>
<keyword evidence="2" id="KW-1185">Reference proteome</keyword>
<evidence type="ECO:0000313" key="1">
    <source>
        <dbReference type="EMBL" id="KAI4320370.1"/>
    </source>
</evidence>
<dbReference type="EMBL" id="CM042889">
    <property type="protein sequence ID" value="KAI4320370.1"/>
    <property type="molecule type" value="Genomic_DNA"/>
</dbReference>
<accession>A0ACB9M9F8</accession>
<organism evidence="1 2">
    <name type="scientific">Melastoma candidum</name>
    <dbReference type="NCBI Taxonomy" id="119954"/>
    <lineage>
        <taxon>Eukaryota</taxon>
        <taxon>Viridiplantae</taxon>
        <taxon>Streptophyta</taxon>
        <taxon>Embryophyta</taxon>
        <taxon>Tracheophyta</taxon>
        <taxon>Spermatophyta</taxon>
        <taxon>Magnoliopsida</taxon>
        <taxon>eudicotyledons</taxon>
        <taxon>Gunneridae</taxon>
        <taxon>Pentapetalae</taxon>
        <taxon>rosids</taxon>
        <taxon>malvids</taxon>
        <taxon>Myrtales</taxon>
        <taxon>Melastomataceae</taxon>
        <taxon>Melastomatoideae</taxon>
        <taxon>Melastomateae</taxon>
        <taxon>Melastoma</taxon>
    </lineage>
</organism>
<dbReference type="Proteomes" id="UP001057402">
    <property type="component" value="Chromosome 10"/>
</dbReference>
<reference evidence="2" key="1">
    <citation type="journal article" date="2023" name="Front. Plant Sci.">
        <title>Chromosomal-level genome assembly of Melastoma candidum provides insights into trichome evolution.</title>
        <authorList>
            <person name="Zhong Y."/>
            <person name="Wu W."/>
            <person name="Sun C."/>
            <person name="Zou P."/>
            <person name="Liu Y."/>
            <person name="Dai S."/>
            <person name="Zhou R."/>
        </authorList>
    </citation>
    <scope>NUCLEOTIDE SEQUENCE [LARGE SCALE GENOMIC DNA]</scope>
</reference>
<proteinExistence type="predicted"/>
<name>A0ACB9M9F8_9MYRT</name>
<gene>
    <name evidence="1" type="ORF">MLD38_033861</name>
</gene>
<evidence type="ECO:0000313" key="2">
    <source>
        <dbReference type="Proteomes" id="UP001057402"/>
    </source>
</evidence>
<protein>
    <submittedName>
        <fullName evidence="1">Uncharacterized protein</fullName>
    </submittedName>
</protein>
<sequence length="467" mass="52712">MARDDTLRQFKCPVRGLLCSISLFCFLILLLIGTSSLHPSVSYNPADYLFPEAGIRPSARVQVADLHRQVGELLKEIRSQRTEMKVSAEFLDRVTRVAISLDELAKGLDVGSSKQLCDPDEMSSVDGNWTEAEETEDLGELTGNHVFLSGEIRGYMAPKPNRIAGKKIFLGVEAILPSVGMGCTRMASSVDRYANYKIYDNCPDDSDLVHKLMVGGCDPLPRRRCFARIPEKYVRRPPMDASLWAPPSHSNIRWTHYKCKDYSCLVSDNTVGKRGFFKCSECFNLSRRGWEVPADKKLSAEFTLDEVLALKPGEIRMGLDFSPTTGTFAALMRERNVTIASATLNLGAPFNEVIASRGLIPLYISVGSRLPFYDNTLDIIHTTLFLDGWIDVELLQFVLFDWDRVLRPEGLLWVDGFFCKKADIDLYIGEFGRLRYRKLMWSTVPKNDTNSTDEIFFSAVLEKPIRR</sequence>